<evidence type="ECO:0000256" key="5">
    <source>
        <dbReference type="ARBA" id="ARBA00022741"/>
    </source>
</evidence>
<dbReference type="AlphaFoldDB" id="A0A852VNA6"/>
<dbReference type="Proteomes" id="UP000554054">
    <property type="component" value="Unassembled WGS sequence"/>
</dbReference>
<feature type="transmembrane region" description="Helical" evidence="10">
    <location>
        <begin position="767"/>
        <end position="789"/>
    </location>
</feature>
<dbReference type="PROSITE" id="PS50893">
    <property type="entry name" value="ABC_TRANSPORTER_2"/>
    <property type="match status" value="2"/>
</dbReference>
<evidence type="ECO:0000256" key="9">
    <source>
        <dbReference type="SAM" id="MobiDB-lite"/>
    </source>
</evidence>
<dbReference type="PROSITE" id="PS00211">
    <property type="entry name" value="ABC_TRANSPORTER_1"/>
    <property type="match status" value="1"/>
</dbReference>
<evidence type="ECO:0000256" key="4">
    <source>
        <dbReference type="ARBA" id="ARBA00022692"/>
    </source>
</evidence>
<dbReference type="Gene3D" id="3.40.50.300">
    <property type="entry name" value="P-loop containing nucleotide triphosphate hydrolases"/>
    <property type="match status" value="2"/>
</dbReference>
<keyword evidence="8 10" id="KW-0472">Membrane</keyword>
<dbReference type="Pfam" id="PF00005">
    <property type="entry name" value="ABC_tran"/>
    <property type="match status" value="2"/>
</dbReference>
<evidence type="ECO:0000256" key="1">
    <source>
        <dbReference type="ARBA" id="ARBA00004141"/>
    </source>
</evidence>
<dbReference type="InterPro" id="IPR015856">
    <property type="entry name" value="ABC_transpr_CbiO/EcfA_su"/>
</dbReference>
<dbReference type="GO" id="GO:0042626">
    <property type="term" value="F:ATPase-coupled transmembrane transporter activity"/>
    <property type="evidence" value="ECO:0007669"/>
    <property type="project" value="TreeGrafter"/>
</dbReference>
<keyword evidence="12" id="KW-0378">Hydrolase</keyword>
<dbReference type="PANTHER" id="PTHR43553:SF24">
    <property type="entry name" value="ENERGY-COUPLING FACTOR TRANSPORTER ATP-BINDING PROTEIN ECFA1"/>
    <property type="match status" value="1"/>
</dbReference>
<keyword evidence="13" id="KW-1185">Reference proteome</keyword>
<organism evidence="12 13">
    <name type="scientific">Janibacter cremeus</name>
    <dbReference type="NCBI Taxonomy" id="1285192"/>
    <lineage>
        <taxon>Bacteria</taxon>
        <taxon>Bacillati</taxon>
        <taxon>Actinomycetota</taxon>
        <taxon>Actinomycetes</taxon>
        <taxon>Micrococcales</taxon>
        <taxon>Intrasporangiaceae</taxon>
        <taxon>Janibacter</taxon>
    </lineage>
</organism>
<dbReference type="EMBL" id="JACCAE010000001">
    <property type="protein sequence ID" value="NYF98492.1"/>
    <property type="molecule type" value="Genomic_DNA"/>
</dbReference>
<dbReference type="Pfam" id="PF02361">
    <property type="entry name" value="CbiQ"/>
    <property type="match status" value="1"/>
</dbReference>
<dbReference type="CDD" id="cd03225">
    <property type="entry name" value="ABC_cobalt_CbiO_domain1"/>
    <property type="match status" value="1"/>
</dbReference>
<evidence type="ECO:0000256" key="10">
    <source>
        <dbReference type="SAM" id="Phobius"/>
    </source>
</evidence>
<dbReference type="EC" id="3.6.3.-" evidence="12"/>
<keyword evidence="5" id="KW-0547">Nucleotide-binding</keyword>
<reference evidence="12 13" key="1">
    <citation type="submission" date="2020-07" db="EMBL/GenBank/DDBJ databases">
        <title>Sequencing the genomes of 1000 actinobacteria strains.</title>
        <authorList>
            <person name="Klenk H.-P."/>
        </authorList>
    </citation>
    <scope>NUCLEOTIDE SEQUENCE [LARGE SCALE GENOMIC DNA]</scope>
    <source>
        <strain evidence="12 13">DSM 26154</strain>
    </source>
</reference>
<evidence type="ECO:0000256" key="8">
    <source>
        <dbReference type="ARBA" id="ARBA00023136"/>
    </source>
</evidence>
<keyword evidence="3" id="KW-0813">Transport</keyword>
<dbReference type="RefSeq" id="WP_343062837.1">
    <property type="nucleotide sequence ID" value="NZ_JACCAE010000001.1"/>
</dbReference>
<feature type="domain" description="ABC transporter" evidence="11">
    <location>
        <begin position="38"/>
        <end position="273"/>
    </location>
</feature>
<accession>A0A852VNA6</accession>
<feature type="region of interest" description="Disordered" evidence="9">
    <location>
        <begin position="1"/>
        <end position="39"/>
    </location>
</feature>
<dbReference type="InterPro" id="IPR017871">
    <property type="entry name" value="ABC_transporter-like_CS"/>
</dbReference>
<name>A0A852VNA6_9MICO</name>
<keyword evidence="7 10" id="KW-1133">Transmembrane helix</keyword>
<dbReference type="CDD" id="cd16914">
    <property type="entry name" value="EcfT"/>
    <property type="match status" value="1"/>
</dbReference>
<feature type="transmembrane region" description="Helical" evidence="10">
    <location>
        <begin position="547"/>
        <end position="570"/>
    </location>
</feature>
<dbReference type="GO" id="GO:0043190">
    <property type="term" value="C:ATP-binding cassette (ABC) transporter complex"/>
    <property type="evidence" value="ECO:0007669"/>
    <property type="project" value="TreeGrafter"/>
</dbReference>
<protein>
    <submittedName>
        <fullName evidence="12">Energy-coupling factor transport system ATP-binding protein</fullName>
        <ecNumber evidence="12">3.6.3.-</ecNumber>
    </submittedName>
</protein>
<dbReference type="InterPro" id="IPR003339">
    <property type="entry name" value="ABC/ECF_trnsptr_transmembrane"/>
</dbReference>
<evidence type="ECO:0000256" key="6">
    <source>
        <dbReference type="ARBA" id="ARBA00022840"/>
    </source>
</evidence>
<dbReference type="InterPro" id="IPR050095">
    <property type="entry name" value="ECF_ABC_transporter_ATP-bd"/>
</dbReference>
<proteinExistence type="inferred from homology"/>
<comment type="similarity">
    <text evidence="2">Belongs to the ABC transporter superfamily.</text>
</comment>
<evidence type="ECO:0000256" key="2">
    <source>
        <dbReference type="ARBA" id="ARBA00005417"/>
    </source>
</evidence>
<dbReference type="SUPFAM" id="SSF52540">
    <property type="entry name" value="P-loop containing nucleoside triphosphate hydrolases"/>
    <property type="match status" value="2"/>
</dbReference>
<keyword evidence="4 10" id="KW-0812">Transmembrane</keyword>
<dbReference type="SMART" id="SM00382">
    <property type="entry name" value="AAA"/>
    <property type="match status" value="2"/>
</dbReference>
<comment type="subcellular location">
    <subcellularLocation>
        <location evidence="1">Membrane</location>
        <topology evidence="1">Multi-pass membrane protein</topology>
    </subcellularLocation>
</comment>
<evidence type="ECO:0000259" key="11">
    <source>
        <dbReference type="PROSITE" id="PS50893"/>
    </source>
</evidence>
<evidence type="ECO:0000313" key="12">
    <source>
        <dbReference type="EMBL" id="NYF98492.1"/>
    </source>
</evidence>
<feature type="transmembrane region" description="Helical" evidence="10">
    <location>
        <begin position="576"/>
        <end position="599"/>
    </location>
</feature>
<feature type="transmembrane region" description="Helical" evidence="10">
    <location>
        <begin position="639"/>
        <end position="661"/>
    </location>
</feature>
<dbReference type="PANTHER" id="PTHR43553">
    <property type="entry name" value="HEAVY METAL TRANSPORTER"/>
    <property type="match status" value="1"/>
</dbReference>
<evidence type="ECO:0000313" key="13">
    <source>
        <dbReference type="Proteomes" id="UP000554054"/>
    </source>
</evidence>
<sequence length="791" mass="81994">MAALIHSRTPPGGGDRARGTSARPSPPGAEAKGARGSVEVRGLTWRPTGRREPVLRDLDLTVSAGQRVLLVGPSGSGKSTLLRALAGLLLTVDSGDLAGSVRIDGHEPGERPGAVGLVLQEPGSGTVSATVGRDVAFGLENVALPAREMPPRVAAALERVGLGHLPLDTPTHTLSGGQTQRLALAGALALRPSLLLLDEPTAMLDEATGESVRDAVVAAGEGLTTVLVEHRIAPWVDLVDRIVVLDIDGRIRHDGAPGQVLAEHHDELVADGIWVPGAPAPTPTTIDLGPLHQPQPHGTDLVTADPLHVERRRTRLDGSSETSTVLETDRPLTATAGRATALVGPSGSGKSTWLAASAGLLPPSAGQVVTHDGLEVADVPAQDVAGRLGWVPQWSSSALLARTVLDEVMLTGRTLGTQDEGDVLRCDAVGPTHRVGASKGRARRLLEALGLAHLERADPQTLSGGEQRRLAVAAALAHGPGVVLADEPTVGQDRGTWAAVVGLLTAHCERGGAVVTATHDRDLVALVDEVHTVAPPPPREAPPRPRAVLSACGPLSLFTAAALPIIAAVLSPGWRASLVVLAFLALGALVGLSNLPGAGRGWTVAGRWRGLVIRLVPALLGGLGVGWSTWLLGGQDVGAALSAAMRMLVIVVPSAITLAFIDPDDLADHLGQRLRLPPRPVVAVGAALQRLQSFGAAWTEVGWARRLRGQGISWRHPRSVVAHLWSSTLGMLLRSLGSAATLAVAMDARGFASAGRRTWATRAPWRIADTLVVLVACVPIVIVVASRFLGV</sequence>
<feature type="domain" description="ABC transporter" evidence="11">
    <location>
        <begin position="307"/>
        <end position="561"/>
    </location>
</feature>
<dbReference type="InterPro" id="IPR027417">
    <property type="entry name" value="P-loop_NTPase"/>
</dbReference>
<comment type="caution">
    <text evidence="12">The sequence shown here is derived from an EMBL/GenBank/DDBJ whole genome shotgun (WGS) entry which is preliminary data.</text>
</comment>
<evidence type="ECO:0000256" key="3">
    <source>
        <dbReference type="ARBA" id="ARBA00022448"/>
    </source>
</evidence>
<dbReference type="GO" id="GO:0005524">
    <property type="term" value="F:ATP binding"/>
    <property type="evidence" value="ECO:0007669"/>
    <property type="project" value="UniProtKB-KW"/>
</dbReference>
<dbReference type="InterPro" id="IPR003439">
    <property type="entry name" value="ABC_transporter-like_ATP-bd"/>
</dbReference>
<evidence type="ECO:0000256" key="7">
    <source>
        <dbReference type="ARBA" id="ARBA00022989"/>
    </source>
</evidence>
<feature type="transmembrane region" description="Helical" evidence="10">
    <location>
        <begin position="724"/>
        <end position="746"/>
    </location>
</feature>
<feature type="transmembrane region" description="Helical" evidence="10">
    <location>
        <begin position="611"/>
        <end position="633"/>
    </location>
</feature>
<gene>
    <name evidence="12" type="ORF">BJY20_001884</name>
</gene>
<dbReference type="InterPro" id="IPR003593">
    <property type="entry name" value="AAA+_ATPase"/>
</dbReference>
<dbReference type="GO" id="GO:0016887">
    <property type="term" value="F:ATP hydrolysis activity"/>
    <property type="evidence" value="ECO:0007669"/>
    <property type="project" value="InterPro"/>
</dbReference>
<keyword evidence="6 12" id="KW-0067">ATP-binding</keyword>